<dbReference type="SMART" id="SM00184">
    <property type="entry name" value="RING"/>
    <property type="match status" value="1"/>
</dbReference>
<dbReference type="Pfam" id="PF14835">
    <property type="entry name" value="zf-RING_6"/>
    <property type="match status" value="1"/>
</dbReference>
<evidence type="ECO:0000313" key="7">
    <source>
        <dbReference type="Proteomes" id="UP001219525"/>
    </source>
</evidence>
<gene>
    <name evidence="6" type="ORF">GGX14DRAFT_302122</name>
</gene>
<dbReference type="PROSITE" id="PS00518">
    <property type="entry name" value="ZF_RING_1"/>
    <property type="match status" value="1"/>
</dbReference>
<feature type="non-terminal residue" evidence="6">
    <location>
        <position position="1"/>
    </location>
</feature>
<evidence type="ECO:0000256" key="1">
    <source>
        <dbReference type="ARBA" id="ARBA00022723"/>
    </source>
</evidence>
<dbReference type="Gene3D" id="3.30.40.10">
    <property type="entry name" value="Zinc/RING finger domain, C3HC4 (zinc finger)"/>
    <property type="match status" value="1"/>
</dbReference>
<dbReference type="InterPro" id="IPR017907">
    <property type="entry name" value="Znf_RING_CS"/>
</dbReference>
<feature type="domain" description="RING-type" evidence="5">
    <location>
        <begin position="11"/>
        <end position="94"/>
    </location>
</feature>
<name>A0AAD6YCU5_9AGAR</name>
<comment type="caution">
    <text evidence="6">The sequence shown here is derived from an EMBL/GenBank/DDBJ whole genome shotgun (WGS) entry which is preliminary data.</text>
</comment>
<feature type="non-terminal residue" evidence="6">
    <location>
        <position position="141"/>
    </location>
</feature>
<dbReference type="GO" id="GO:0008270">
    <property type="term" value="F:zinc ion binding"/>
    <property type="evidence" value="ECO:0007669"/>
    <property type="project" value="UniProtKB-KW"/>
</dbReference>
<dbReference type="SUPFAM" id="SSF57850">
    <property type="entry name" value="RING/U-box"/>
    <property type="match status" value="1"/>
</dbReference>
<reference evidence="6" key="1">
    <citation type="submission" date="2023-03" db="EMBL/GenBank/DDBJ databases">
        <title>Massive genome expansion in bonnet fungi (Mycena s.s.) driven by repeated elements and novel gene families across ecological guilds.</title>
        <authorList>
            <consortium name="Lawrence Berkeley National Laboratory"/>
            <person name="Harder C.B."/>
            <person name="Miyauchi S."/>
            <person name="Viragh M."/>
            <person name="Kuo A."/>
            <person name="Thoen E."/>
            <person name="Andreopoulos B."/>
            <person name="Lu D."/>
            <person name="Skrede I."/>
            <person name="Drula E."/>
            <person name="Henrissat B."/>
            <person name="Morin E."/>
            <person name="Kohler A."/>
            <person name="Barry K."/>
            <person name="LaButti K."/>
            <person name="Morin E."/>
            <person name="Salamov A."/>
            <person name="Lipzen A."/>
            <person name="Mereny Z."/>
            <person name="Hegedus B."/>
            <person name="Baldrian P."/>
            <person name="Stursova M."/>
            <person name="Weitz H."/>
            <person name="Taylor A."/>
            <person name="Grigoriev I.V."/>
            <person name="Nagy L.G."/>
            <person name="Martin F."/>
            <person name="Kauserud H."/>
        </authorList>
    </citation>
    <scope>NUCLEOTIDE SEQUENCE</scope>
    <source>
        <strain evidence="6">9144</strain>
    </source>
</reference>
<dbReference type="InterPro" id="IPR039503">
    <property type="entry name" value="BARD1_Znf-RING"/>
</dbReference>
<dbReference type="InterPro" id="IPR001841">
    <property type="entry name" value="Znf_RING"/>
</dbReference>
<accession>A0AAD6YCU5</accession>
<evidence type="ECO:0000259" key="5">
    <source>
        <dbReference type="PROSITE" id="PS50089"/>
    </source>
</evidence>
<dbReference type="Proteomes" id="UP001219525">
    <property type="component" value="Unassembled WGS sequence"/>
</dbReference>
<dbReference type="AlphaFoldDB" id="A0AAD6YCU5"/>
<dbReference type="PROSITE" id="PS50089">
    <property type="entry name" value="ZF_RING_2"/>
    <property type="match status" value="1"/>
</dbReference>
<protein>
    <recommendedName>
        <fullName evidence="5">RING-type domain-containing protein</fullName>
    </recommendedName>
</protein>
<dbReference type="EMBL" id="JARJCW010000030">
    <property type="protein sequence ID" value="KAJ7209593.1"/>
    <property type="molecule type" value="Genomic_DNA"/>
</dbReference>
<dbReference type="InterPro" id="IPR013083">
    <property type="entry name" value="Znf_RING/FYVE/PHD"/>
</dbReference>
<organism evidence="6 7">
    <name type="scientific">Mycena pura</name>
    <dbReference type="NCBI Taxonomy" id="153505"/>
    <lineage>
        <taxon>Eukaryota</taxon>
        <taxon>Fungi</taxon>
        <taxon>Dikarya</taxon>
        <taxon>Basidiomycota</taxon>
        <taxon>Agaricomycotina</taxon>
        <taxon>Agaricomycetes</taxon>
        <taxon>Agaricomycetidae</taxon>
        <taxon>Agaricales</taxon>
        <taxon>Marasmiineae</taxon>
        <taxon>Mycenaceae</taxon>
        <taxon>Mycena</taxon>
    </lineage>
</organism>
<keyword evidence="3" id="KW-0862">Zinc</keyword>
<keyword evidence="2 4" id="KW-0863">Zinc-finger</keyword>
<sequence length="141" mass="15518">DATQFEDLINCEICTMTMLKPYVLGGCGHTFCVNCLAEWFGTILAQHMTVYPDWSSPVPPFLHLVGPRLRTDPHVAAMIARNGPQPEYSCPTCRAPVATKPVEHYILKALIQNLSSPKNAVKRQGKGKAKTVAEGPFDGFF</sequence>
<evidence type="ECO:0000256" key="3">
    <source>
        <dbReference type="ARBA" id="ARBA00022833"/>
    </source>
</evidence>
<keyword evidence="1" id="KW-0479">Metal-binding</keyword>
<evidence type="ECO:0000256" key="4">
    <source>
        <dbReference type="PROSITE-ProRule" id="PRU00175"/>
    </source>
</evidence>
<evidence type="ECO:0000313" key="6">
    <source>
        <dbReference type="EMBL" id="KAJ7209593.1"/>
    </source>
</evidence>
<evidence type="ECO:0000256" key="2">
    <source>
        <dbReference type="ARBA" id="ARBA00022771"/>
    </source>
</evidence>
<keyword evidence="7" id="KW-1185">Reference proteome</keyword>
<proteinExistence type="predicted"/>